<dbReference type="SMART" id="SM00822">
    <property type="entry name" value="PKS_KR"/>
    <property type="match status" value="1"/>
</dbReference>
<reference evidence="4 5" key="1">
    <citation type="submission" date="2020-08" db="EMBL/GenBank/DDBJ databases">
        <title>Sequencing the genomes of 1000 actinobacteria strains.</title>
        <authorList>
            <person name="Klenk H.-P."/>
        </authorList>
    </citation>
    <scope>NUCLEOTIDE SEQUENCE [LARGE SCALE GENOMIC DNA]</scope>
    <source>
        <strain evidence="4 5">DSM 45582</strain>
    </source>
</reference>
<evidence type="ECO:0000313" key="4">
    <source>
        <dbReference type="EMBL" id="MBB5070518.1"/>
    </source>
</evidence>
<dbReference type="CDD" id="cd05233">
    <property type="entry name" value="SDR_c"/>
    <property type="match status" value="1"/>
</dbReference>
<name>A0A840NJN8_9PSEU</name>
<organism evidence="4 5">
    <name type="scientific">Saccharopolyspora gloriosae</name>
    <dbReference type="NCBI Taxonomy" id="455344"/>
    <lineage>
        <taxon>Bacteria</taxon>
        <taxon>Bacillati</taxon>
        <taxon>Actinomycetota</taxon>
        <taxon>Actinomycetes</taxon>
        <taxon>Pseudonocardiales</taxon>
        <taxon>Pseudonocardiaceae</taxon>
        <taxon>Saccharopolyspora</taxon>
    </lineage>
</organism>
<dbReference type="Proteomes" id="UP000580474">
    <property type="component" value="Unassembled WGS sequence"/>
</dbReference>
<dbReference type="GO" id="GO:0016491">
    <property type="term" value="F:oxidoreductase activity"/>
    <property type="evidence" value="ECO:0007669"/>
    <property type="project" value="UniProtKB-KW"/>
</dbReference>
<dbReference type="PRINTS" id="PR00080">
    <property type="entry name" value="SDRFAMILY"/>
</dbReference>
<keyword evidence="5" id="KW-1185">Reference proteome</keyword>
<dbReference type="InterPro" id="IPR020904">
    <property type="entry name" value="Sc_DH/Rdtase_CS"/>
</dbReference>
<protein>
    <submittedName>
        <fullName evidence="4">NAD(P)-dependent dehydrogenase (Short-subunit alcohol dehydrogenase family)</fullName>
    </submittedName>
</protein>
<dbReference type="InterPro" id="IPR036291">
    <property type="entry name" value="NAD(P)-bd_dom_sf"/>
</dbReference>
<dbReference type="PANTHER" id="PTHR43975">
    <property type="entry name" value="ZGC:101858"/>
    <property type="match status" value="1"/>
</dbReference>
<comment type="caution">
    <text evidence="4">The sequence shown here is derived from an EMBL/GenBank/DDBJ whole genome shotgun (WGS) entry which is preliminary data.</text>
</comment>
<dbReference type="Pfam" id="PF13561">
    <property type="entry name" value="adh_short_C2"/>
    <property type="match status" value="1"/>
</dbReference>
<comment type="similarity">
    <text evidence="1">Belongs to the short-chain dehydrogenases/reductases (SDR) family.</text>
</comment>
<evidence type="ECO:0000256" key="2">
    <source>
        <dbReference type="ARBA" id="ARBA00023002"/>
    </source>
</evidence>
<keyword evidence="2" id="KW-0560">Oxidoreductase</keyword>
<dbReference type="InterPro" id="IPR002347">
    <property type="entry name" value="SDR_fam"/>
</dbReference>
<dbReference type="AlphaFoldDB" id="A0A840NJN8"/>
<sequence>MELRGITALITGGTSGIGLATARLLARDGAEVVISGRDEQRGKDAERAAGEDGAVRFVAADLGDLDSVRDLARQSGPVDVLVNNAGIYPAAPTVGQSVQGYQQIFDVNVRGAYFLVAALVPHMLAKGEGAIVNVTSITASRGFAGSSAYSASKAALDALTRSWAAEFASGGVRVNAVSPGSTRTEGVLREMGPEADKAVTEILGIPRLAQSEEIAEAIRFLASQRAGHITGTTLDVDLGAATTWRYPAAR</sequence>
<evidence type="ECO:0000256" key="1">
    <source>
        <dbReference type="ARBA" id="ARBA00006484"/>
    </source>
</evidence>
<dbReference type="PANTHER" id="PTHR43975:SF2">
    <property type="entry name" value="EG:BACR7A4.14 PROTEIN-RELATED"/>
    <property type="match status" value="1"/>
</dbReference>
<dbReference type="EMBL" id="JACHIV010000001">
    <property type="protein sequence ID" value="MBB5070518.1"/>
    <property type="molecule type" value="Genomic_DNA"/>
</dbReference>
<dbReference type="PRINTS" id="PR00081">
    <property type="entry name" value="GDHRDH"/>
</dbReference>
<feature type="domain" description="Ketoreductase" evidence="3">
    <location>
        <begin position="6"/>
        <end position="180"/>
    </location>
</feature>
<dbReference type="RefSeq" id="WP_184480133.1">
    <property type="nucleotide sequence ID" value="NZ_JACHIV010000001.1"/>
</dbReference>
<dbReference type="PROSITE" id="PS00061">
    <property type="entry name" value="ADH_SHORT"/>
    <property type="match status" value="1"/>
</dbReference>
<gene>
    <name evidence="4" type="ORF">BJ969_003606</name>
</gene>
<dbReference type="FunFam" id="3.40.50.720:FF:000084">
    <property type="entry name" value="Short-chain dehydrogenase reductase"/>
    <property type="match status" value="1"/>
</dbReference>
<dbReference type="SUPFAM" id="SSF51735">
    <property type="entry name" value="NAD(P)-binding Rossmann-fold domains"/>
    <property type="match status" value="1"/>
</dbReference>
<evidence type="ECO:0000259" key="3">
    <source>
        <dbReference type="SMART" id="SM00822"/>
    </source>
</evidence>
<evidence type="ECO:0000313" key="5">
    <source>
        <dbReference type="Proteomes" id="UP000580474"/>
    </source>
</evidence>
<proteinExistence type="inferred from homology"/>
<dbReference type="Gene3D" id="3.40.50.720">
    <property type="entry name" value="NAD(P)-binding Rossmann-like Domain"/>
    <property type="match status" value="1"/>
</dbReference>
<dbReference type="InterPro" id="IPR057326">
    <property type="entry name" value="KR_dom"/>
</dbReference>
<accession>A0A840NJN8</accession>